<reference evidence="2 3" key="1">
    <citation type="submission" date="2024-11" db="EMBL/GenBank/DDBJ databases">
        <title>Chromosome-level genome assembly of the freshwater bivalve Anodonta woodiana.</title>
        <authorList>
            <person name="Chen X."/>
        </authorList>
    </citation>
    <scope>NUCLEOTIDE SEQUENCE [LARGE SCALE GENOMIC DNA]</scope>
    <source>
        <strain evidence="2">MN2024</strain>
        <tissue evidence="2">Gills</tissue>
    </source>
</reference>
<dbReference type="EMBL" id="JBJQND010000015">
    <property type="protein sequence ID" value="KAL3853359.1"/>
    <property type="molecule type" value="Genomic_DNA"/>
</dbReference>
<gene>
    <name evidence="2" type="ORF">ACJMK2_016907</name>
</gene>
<comment type="caution">
    <text evidence="2">The sequence shown here is derived from an EMBL/GenBank/DDBJ whole genome shotgun (WGS) entry which is preliminary data.</text>
</comment>
<evidence type="ECO:0000313" key="2">
    <source>
        <dbReference type="EMBL" id="KAL3853359.1"/>
    </source>
</evidence>
<name>A0ABD3UV71_SINWO</name>
<organism evidence="2 3">
    <name type="scientific">Sinanodonta woodiana</name>
    <name type="common">Chinese pond mussel</name>
    <name type="synonym">Anodonta woodiana</name>
    <dbReference type="NCBI Taxonomy" id="1069815"/>
    <lineage>
        <taxon>Eukaryota</taxon>
        <taxon>Metazoa</taxon>
        <taxon>Spiralia</taxon>
        <taxon>Lophotrochozoa</taxon>
        <taxon>Mollusca</taxon>
        <taxon>Bivalvia</taxon>
        <taxon>Autobranchia</taxon>
        <taxon>Heteroconchia</taxon>
        <taxon>Palaeoheterodonta</taxon>
        <taxon>Unionida</taxon>
        <taxon>Unionoidea</taxon>
        <taxon>Unionidae</taxon>
        <taxon>Unioninae</taxon>
        <taxon>Sinanodonta</taxon>
    </lineage>
</organism>
<keyword evidence="3" id="KW-1185">Reference proteome</keyword>
<protein>
    <submittedName>
        <fullName evidence="2">Uncharacterized protein</fullName>
    </submittedName>
</protein>
<dbReference type="AlphaFoldDB" id="A0ABD3UV71"/>
<sequence length="50" mass="6201">LDREQEECTNQLIYKYKVMRRIILQRMKELRKEQEQQNRKSSVMRDASVT</sequence>
<dbReference type="Proteomes" id="UP001634394">
    <property type="component" value="Unassembled WGS sequence"/>
</dbReference>
<evidence type="ECO:0000313" key="3">
    <source>
        <dbReference type="Proteomes" id="UP001634394"/>
    </source>
</evidence>
<feature type="region of interest" description="Disordered" evidence="1">
    <location>
        <begin position="30"/>
        <end position="50"/>
    </location>
</feature>
<accession>A0ABD3UV71</accession>
<evidence type="ECO:0000256" key="1">
    <source>
        <dbReference type="SAM" id="MobiDB-lite"/>
    </source>
</evidence>
<feature type="non-terminal residue" evidence="2">
    <location>
        <position position="1"/>
    </location>
</feature>
<proteinExistence type="predicted"/>